<feature type="non-terminal residue" evidence="1">
    <location>
        <position position="1"/>
    </location>
</feature>
<protein>
    <submittedName>
        <fullName evidence="1">Uncharacterized protein</fullName>
    </submittedName>
</protein>
<gene>
    <name evidence="1" type="ORF">HAX54_035644</name>
</gene>
<evidence type="ECO:0000313" key="1">
    <source>
        <dbReference type="EMBL" id="MCD7457640.1"/>
    </source>
</evidence>
<sequence>YGRGALKCGNTCWRIGDIIEKHLWWEPKGRTSTIWYDNWTNLGPLHTHQIDTLTCHPMRDVGEFLTKEGWNFKALPDVVLEYVVEHIR</sequence>
<name>A0ABS8SFG8_DATST</name>
<accession>A0ABS8SFG8</accession>
<reference evidence="1 2" key="1">
    <citation type="journal article" date="2021" name="BMC Genomics">
        <title>Datura genome reveals duplications of psychoactive alkaloid biosynthetic genes and high mutation rate following tissue culture.</title>
        <authorList>
            <person name="Rajewski A."/>
            <person name="Carter-House D."/>
            <person name="Stajich J."/>
            <person name="Litt A."/>
        </authorList>
    </citation>
    <scope>NUCLEOTIDE SEQUENCE [LARGE SCALE GENOMIC DNA]</scope>
    <source>
        <strain evidence="1">AR-01</strain>
    </source>
</reference>
<proteinExistence type="predicted"/>
<comment type="caution">
    <text evidence="1">The sequence shown here is derived from an EMBL/GenBank/DDBJ whole genome shotgun (WGS) entry which is preliminary data.</text>
</comment>
<dbReference type="EMBL" id="JACEIK010000467">
    <property type="protein sequence ID" value="MCD7457640.1"/>
    <property type="molecule type" value="Genomic_DNA"/>
</dbReference>
<keyword evidence="2" id="KW-1185">Reference proteome</keyword>
<evidence type="ECO:0000313" key="2">
    <source>
        <dbReference type="Proteomes" id="UP000823775"/>
    </source>
</evidence>
<organism evidence="1 2">
    <name type="scientific">Datura stramonium</name>
    <name type="common">Jimsonweed</name>
    <name type="synonym">Common thornapple</name>
    <dbReference type="NCBI Taxonomy" id="4076"/>
    <lineage>
        <taxon>Eukaryota</taxon>
        <taxon>Viridiplantae</taxon>
        <taxon>Streptophyta</taxon>
        <taxon>Embryophyta</taxon>
        <taxon>Tracheophyta</taxon>
        <taxon>Spermatophyta</taxon>
        <taxon>Magnoliopsida</taxon>
        <taxon>eudicotyledons</taxon>
        <taxon>Gunneridae</taxon>
        <taxon>Pentapetalae</taxon>
        <taxon>asterids</taxon>
        <taxon>lamiids</taxon>
        <taxon>Solanales</taxon>
        <taxon>Solanaceae</taxon>
        <taxon>Solanoideae</taxon>
        <taxon>Datureae</taxon>
        <taxon>Datura</taxon>
    </lineage>
</organism>
<dbReference type="Proteomes" id="UP000823775">
    <property type="component" value="Unassembled WGS sequence"/>
</dbReference>